<evidence type="ECO:0000313" key="2">
    <source>
        <dbReference type="Proteomes" id="UP000053480"/>
    </source>
</evidence>
<dbReference type="Proteomes" id="UP000053480">
    <property type="component" value="Unassembled WGS sequence"/>
</dbReference>
<dbReference type="EMBL" id="JZWS03000003">
    <property type="protein sequence ID" value="MEW9491347.1"/>
    <property type="molecule type" value="Genomic_DNA"/>
</dbReference>
<keyword evidence="1" id="KW-0560">Oxidoreductase</keyword>
<accession>A0ACC6TN83</accession>
<evidence type="ECO:0000313" key="1">
    <source>
        <dbReference type="EMBL" id="MEW9491347.1"/>
    </source>
</evidence>
<reference evidence="1" key="1">
    <citation type="submission" date="2024-07" db="EMBL/GenBank/DDBJ databases">
        <title>Metagenome and Metagenome-Assembled Genomes of Archaea from a hot spring from the geothermal field of Los Azufres, Mexico.</title>
        <authorList>
            <person name="Marin-Paredes R."/>
            <person name="Martinez-Romero E."/>
            <person name="Servin-Garciduenas L.E."/>
        </authorList>
    </citation>
    <scope>NUCLEOTIDE SEQUENCE</scope>
    <source>
        <strain evidence="1">AZ1-454</strain>
    </source>
</reference>
<comment type="caution">
    <text evidence="1">The sequence shown here is derived from an EMBL/GenBank/DDBJ whole genome shotgun (WGS) entry which is preliminary data.</text>
</comment>
<dbReference type="EC" id="1.3.1.84" evidence="1"/>
<gene>
    <name evidence="1" type="ORF">TQ35_0003980</name>
</gene>
<organism evidence="1 2">
    <name type="scientific">Candidatus Aramenus sulfurataquae</name>
    <dbReference type="NCBI Taxonomy" id="1326980"/>
    <lineage>
        <taxon>Archaea</taxon>
        <taxon>Thermoproteota</taxon>
        <taxon>Thermoprotei</taxon>
        <taxon>Sulfolobales</taxon>
        <taxon>Sulfolobaceae</taxon>
        <taxon>Candidatus Aramenus</taxon>
    </lineage>
</organism>
<protein>
    <submittedName>
        <fullName evidence="1">Acryloyl-coenzyme A reductase</fullName>
        <ecNumber evidence="1">1.3.1.84</ecNumber>
    </submittedName>
</protein>
<proteinExistence type="predicted"/>
<sequence length="333" mass="36145">MKAVVVVGPKQGYKVQEVPDPKPGPDEVVIKVDRAALCYRDLLQLQGYYPRMKYPVVLGHEVVGTIVEKGSQVTDFEVGDKVTSLLYAPDGHCEYCKIGEEAYCHNRLGYSEELDGFFAEYAKIKVTSLVKVPKGTPDEGAVLAPCVTGMIYRGLSRAKLRPGETVLVTGASGGVGIHALQVAKAMGAKVIGVTTSEEKVPIVRKFADYVIVGREFSKEAKKIGDVNVVIDTVGTPTFDESLKSLWMGGRIVQIGNVDPSQAYQLKLGYVILKDIEIIGHASATKKEIEAVLKLTQEGKITPVIAGTVSLEEIDKGYEMLKDKHKIGKVLLKP</sequence>
<name>A0ACC6TN83_9CREN</name>